<feature type="compositionally biased region" description="Basic and acidic residues" evidence="1">
    <location>
        <begin position="1"/>
        <end position="15"/>
    </location>
</feature>
<name>A0A381RV60_9ZZZZ</name>
<reference evidence="2" key="1">
    <citation type="submission" date="2018-05" db="EMBL/GenBank/DDBJ databases">
        <authorList>
            <person name="Lanie J.A."/>
            <person name="Ng W.-L."/>
            <person name="Kazmierczak K.M."/>
            <person name="Andrzejewski T.M."/>
            <person name="Davidsen T.M."/>
            <person name="Wayne K.J."/>
            <person name="Tettelin H."/>
            <person name="Glass J.I."/>
            <person name="Rusch D."/>
            <person name="Podicherti R."/>
            <person name="Tsui H.-C.T."/>
            <person name="Winkler M.E."/>
        </authorList>
    </citation>
    <scope>NUCLEOTIDE SEQUENCE</scope>
</reference>
<evidence type="ECO:0000256" key="1">
    <source>
        <dbReference type="SAM" id="MobiDB-lite"/>
    </source>
</evidence>
<feature type="non-terminal residue" evidence="2">
    <location>
        <position position="1"/>
    </location>
</feature>
<dbReference type="AlphaFoldDB" id="A0A381RV60"/>
<feature type="region of interest" description="Disordered" evidence="1">
    <location>
        <begin position="1"/>
        <end position="32"/>
    </location>
</feature>
<dbReference type="EMBL" id="UINC01002350">
    <property type="protein sequence ID" value="SUZ95736.1"/>
    <property type="molecule type" value="Genomic_DNA"/>
</dbReference>
<protein>
    <submittedName>
        <fullName evidence="2">Uncharacterized protein</fullName>
    </submittedName>
</protein>
<gene>
    <name evidence="2" type="ORF">METZ01_LOCUS48590</name>
</gene>
<organism evidence="2">
    <name type="scientific">marine metagenome</name>
    <dbReference type="NCBI Taxonomy" id="408172"/>
    <lineage>
        <taxon>unclassified sequences</taxon>
        <taxon>metagenomes</taxon>
        <taxon>ecological metagenomes</taxon>
    </lineage>
</organism>
<sequence>VKDLRRQEAKDRREAAPAPPPGVDRDLDGIVAGPQPLTEWQQEGLAAFEATEEEEEEEATEVTG</sequence>
<accession>A0A381RV60</accession>
<evidence type="ECO:0000313" key="2">
    <source>
        <dbReference type="EMBL" id="SUZ95736.1"/>
    </source>
</evidence>
<proteinExistence type="predicted"/>